<organism evidence="3 4">
    <name type="scientific">Methylobacterium brachythecii</name>
    <dbReference type="NCBI Taxonomy" id="1176177"/>
    <lineage>
        <taxon>Bacteria</taxon>
        <taxon>Pseudomonadati</taxon>
        <taxon>Pseudomonadota</taxon>
        <taxon>Alphaproteobacteria</taxon>
        <taxon>Hyphomicrobiales</taxon>
        <taxon>Methylobacteriaceae</taxon>
        <taxon>Methylobacterium</taxon>
    </lineage>
</organism>
<dbReference type="AlphaFoldDB" id="A0A7W6F7R6"/>
<dbReference type="InterPro" id="IPR009270">
    <property type="entry name" value="DUF927"/>
</dbReference>
<feature type="domain" description="DUF927" evidence="2">
    <location>
        <begin position="48"/>
        <end position="304"/>
    </location>
</feature>
<evidence type="ECO:0000259" key="2">
    <source>
        <dbReference type="Pfam" id="PF06048"/>
    </source>
</evidence>
<dbReference type="Pfam" id="PF06048">
    <property type="entry name" value="DUF927"/>
    <property type="match status" value="1"/>
</dbReference>
<name>A0A7W6F7R6_9HYPH</name>
<feature type="region of interest" description="Disordered" evidence="1">
    <location>
        <begin position="1"/>
        <end position="26"/>
    </location>
</feature>
<evidence type="ECO:0000256" key="1">
    <source>
        <dbReference type="SAM" id="MobiDB-lite"/>
    </source>
</evidence>
<evidence type="ECO:0000313" key="4">
    <source>
        <dbReference type="Proteomes" id="UP000517759"/>
    </source>
</evidence>
<reference evidence="3 4" key="1">
    <citation type="submission" date="2020-08" db="EMBL/GenBank/DDBJ databases">
        <title>Genomic Encyclopedia of Type Strains, Phase IV (KMG-IV): sequencing the most valuable type-strain genomes for metagenomic binning, comparative biology and taxonomic classification.</title>
        <authorList>
            <person name="Goeker M."/>
        </authorList>
    </citation>
    <scope>NUCLEOTIDE SEQUENCE [LARGE SCALE GENOMIC DNA]</scope>
    <source>
        <strain evidence="3 4">DSM 24105</strain>
    </source>
</reference>
<sequence>MKQARLLAGTTGTGGTPKRRREMPGKSIVLYKSPRQKLRFKNKTTSRAAQPPAVIKTARVVDEATQTAFDRFEAKSDLGQPVQVDVPSEKSENMKEVLGELRKHNAAVTTKGSADVIQAAIDAAPLRHIRHAAQPGWHQGQQDIFVRPTHVVGAKLGVEELQPPRVRPGEKRQIVFSNGGTIEGWRHEVARHARWSSRATLMIGAAFAGPLLRVLGYQSFGVMLFGPPKVGKSTAQLAGGSVVGLRNEEAMPSFKATSVGMDLIAITCNDGMLPINEAALLGRDAYAKLSPMIYGLSEGKDKVRHGESLYASDVSASGWSLVYAMSSENSVEALAAQSGMTRQGGEVARCLDVPALRGDHATIFDLRPRGLSDEDFEKGAHWRMKKIREGCEDHHGVVFDAYLRGLMAFGDDLKPKAQAYVDEFVRKLRLRDADGAVNHAARNFGAIYAGLRFAMDMKVLERPWRPLTARKAIALCFRDGIKVSRLRDTTLEEAKAILQKRLQEASLPRKETATAQDVGFRTMEGTDEYVAVRSTEFVRWFGSKRELLIAVLAWLDEQRALKKAGPEKRPRGNGYGWAVTTPRCPAWKERCFVFRQPIST</sequence>
<dbReference type="EMBL" id="JACIDN010000005">
    <property type="protein sequence ID" value="MBB3903649.1"/>
    <property type="molecule type" value="Genomic_DNA"/>
</dbReference>
<proteinExistence type="predicted"/>
<comment type="caution">
    <text evidence="3">The sequence shown here is derived from an EMBL/GenBank/DDBJ whole genome shotgun (WGS) entry which is preliminary data.</text>
</comment>
<evidence type="ECO:0000313" key="3">
    <source>
        <dbReference type="EMBL" id="MBB3903649.1"/>
    </source>
</evidence>
<dbReference type="Proteomes" id="UP000517759">
    <property type="component" value="Unassembled WGS sequence"/>
</dbReference>
<dbReference type="RefSeq" id="WP_183506746.1">
    <property type="nucleotide sequence ID" value="NZ_BSPG01000010.1"/>
</dbReference>
<gene>
    <name evidence="3" type="ORF">GGR33_003158</name>
</gene>
<protein>
    <recommendedName>
        <fullName evidence="2">DUF927 domain-containing protein</fullName>
    </recommendedName>
</protein>
<accession>A0A7W6F7R6</accession>